<reference evidence="3 4" key="1">
    <citation type="submission" date="2024-07" db="EMBL/GenBank/DDBJ databases">
        <authorList>
            <person name="Thanompreechachai J."/>
            <person name="Duangmal K."/>
        </authorList>
    </citation>
    <scope>NUCLEOTIDE SEQUENCE [LARGE SCALE GENOMIC DNA]</scope>
    <source>
        <strain evidence="3 4">KCTC 19886</strain>
    </source>
</reference>
<keyword evidence="4" id="KW-1185">Reference proteome</keyword>
<dbReference type="SUPFAM" id="SSF52499">
    <property type="entry name" value="Isochorismatase-like hydrolases"/>
    <property type="match status" value="1"/>
</dbReference>
<dbReference type="PANTHER" id="PTHR43540:SF1">
    <property type="entry name" value="ISOCHORISMATASE HYDROLASE"/>
    <property type="match status" value="1"/>
</dbReference>
<dbReference type="InterPro" id="IPR036380">
    <property type="entry name" value="Isochorismatase-like_sf"/>
</dbReference>
<organism evidence="3 4">
    <name type="scientific">Kineococcus endophyticus</name>
    <dbReference type="NCBI Taxonomy" id="1181883"/>
    <lineage>
        <taxon>Bacteria</taxon>
        <taxon>Bacillati</taxon>
        <taxon>Actinomycetota</taxon>
        <taxon>Actinomycetes</taxon>
        <taxon>Kineosporiales</taxon>
        <taxon>Kineosporiaceae</taxon>
        <taxon>Kineococcus</taxon>
    </lineage>
</organism>
<keyword evidence="1 3" id="KW-0378">Hydrolase</keyword>
<sequence length="185" mass="18764">MSPVTAALVVVDVQQDYFPGGAFPLVGPEEAAQAAGRVLAAARGAGLVVVHVQHHSVDGTPFLRPGTPGVQIHPAVAPGPGEALVVKHAPNSFLDTGLEELLRERGVEDLVVLGMMTSMCVDSTVRSAAERGFAVTVVADACAAPDLELAGVQVPGAVAHTAFLAALGDGFARVVTSDELTGELG</sequence>
<dbReference type="InterPro" id="IPR050272">
    <property type="entry name" value="Isochorismatase-like_hydrls"/>
</dbReference>
<dbReference type="Proteomes" id="UP001555826">
    <property type="component" value="Unassembled WGS sequence"/>
</dbReference>
<dbReference type="PANTHER" id="PTHR43540">
    <property type="entry name" value="PEROXYUREIDOACRYLATE/UREIDOACRYLATE AMIDOHYDROLASE-RELATED"/>
    <property type="match status" value="1"/>
</dbReference>
<comment type="caution">
    <text evidence="3">The sequence shown here is derived from an EMBL/GenBank/DDBJ whole genome shotgun (WGS) entry which is preliminary data.</text>
</comment>
<evidence type="ECO:0000313" key="3">
    <source>
        <dbReference type="EMBL" id="MEW9266131.1"/>
    </source>
</evidence>
<proteinExistence type="predicted"/>
<gene>
    <name evidence="3" type="ORF">AB1207_15375</name>
</gene>
<evidence type="ECO:0000313" key="4">
    <source>
        <dbReference type="Proteomes" id="UP001555826"/>
    </source>
</evidence>
<dbReference type="InterPro" id="IPR000868">
    <property type="entry name" value="Isochorismatase-like_dom"/>
</dbReference>
<protein>
    <submittedName>
        <fullName evidence="3">Cysteine hydrolase family protein</fullName>
        <ecNumber evidence="3">3.-.-.-</ecNumber>
    </submittedName>
</protein>
<dbReference type="GO" id="GO:0016787">
    <property type="term" value="F:hydrolase activity"/>
    <property type="evidence" value="ECO:0007669"/>
    <property type="project" value="UniProtKB-KW"/>
</dbReference>
<dbReference type="Pfam" id="PF00857">
    <property type="entry name" value="Isochorismatase"/>
    <property type="match status" value="1"/>
</dbReference>
<evidence type="ECO:0000259" key="2">
    <source>
        <dbReference type="Pfam" id="PF00857"/>
    </source>
</evidence>
<dbReference type="EMBL" id="JBFNQN010000010">
    <property type="protein sequence ID" value="MEW9266131.1"/>
    <property type="molecule type" value="Genomic_DNA"/>
</dbReference>
<feature type="domain" description="Isochorismatase-like" evidence="2">
    <location>
        <begin position="6"/>
        <end position="178"/>
    </location>
</feature>
<dbReference type="Gene3D" id="3.40.50.850">
    <property type="entry name" value="Isochorismatase-like"/>
    <property type="match status" value="1"/>
</dbReference>
<evidence type="ECO:0000256" key="1">
    <source>
        <dbReference type="ARBA" id="ARBA00022801"/>
    </source>
</evidence>
<name>A0ABV3P935_9ACTN</name>
<dbReference type="EC" id="3.-.-.-" evidence="3"/>
<accession>A0ABV3P935</accession>
<dbReference type="CDD" id="cd01014">
    <property type="entry name" value="nicotinamidase_related"/>
    <property type="match status" value="1"/>
</dbReference>